<keyword evidence="4" id="KW-0106">Calcium</keyword>
<comment type="subcellular location">
    <subcellularLocation>
        <location evidence="1">Secreted</location>
    </subcellularLocation>
</comment>
<dbReference type="EMBL" id="JBHSZH010000003">
    <property type="protein sequence ID" value="MFC7079264.1"/>
    <property type="molecule type" value="Genomic_DNA"/>
</dbReference>
<feature type="region of interest" description="Disordered" evidence="5">
    <location>
        <begin position="358"/>
        <end position="451"/>
    </location>
</feature>
<feature type="compositionally biased region" description="Basic and acidic residues" evidence="5">
    <location>
        <begin position="45"/>
        <end position="60"/>
    </location>
</feature>
<dbReference type="SUPFAM" id="SSF103647">
    <property type="entry name" value="TSP type-3 repeat"/>
    <property type="match status" value="1"/>
</dbReference>
<feature type="compositionally biased region" description="Acidic residues" evidence="5">
    <location>
        <begin position="28"/>
        <end position="41"/>
    </location>
</feature>
<dbReference type="AlphaFoldDB" id="A0ABD5WFH5"/>
<protein>
    <submittedName>
        <fullName evidence="6">Uncharacterized protein</fullName>
    </submittedName>
</protein>
<feature type="compositionally biased region" description="Basic and acidic residues" evidence="5">
    <location>
        <begin position="365"/>
        <end position="380"/>
    </location>
</feature>
<evidence type="ECO:0000313" key="6">
    <source>
        <dbReference type="EMBL" id="MFC7079264.1"/>
    </source>
</evidence>
<dbReference type="InterPro" id="IPR053180">
    <property type="entry name" value="Ca-binding_acidic-repeat"/>
</dbReference>
<sequence length="1226" mass="134249">MTATTTETVSGYEYCEQSGPESNWGCEPTEEPSETTEEEVSNPDPKVDSDGDGTYDRYDDCPATPGENNGCPQHSDNDGIKDYNDECDNKEGYGDGCPTHSDADEVSDFHDECPNTPGVRENGCAKNTDGDDYNDFFDDCPDEPGTLSNGCPTDDDGDNTRNYYDDCPQFPGWKPNGCPRESSLERTVTLRDAETVTLGVVAKANAISYRSVAELVVIGPDGERTRVYGEDNTYASTESVRESQLGAEAVLPGGGGDAHGDFEAVEHDLSEYAGEQVTIKIETVGRATFEIDALKLGYDTDGDTLYDAVERGTCGLRDGRGQCLDTDPRLADTDGDGLSDSYEVGERQQVHGRVYNRLRSNPTVRDTDHDGLSDAQELRGFDTAVTRSPDASRKYLNGESPSDKAEHLTTEWTNSNPFAYDSDNDGLSDREEWLHKTDPNNPDSDGDGLLDGRERAVGEDPTLYDYRPPDIRLARYGYLANYSEMEIEYILEYLLFDPSGVEHTAVEKNGKTRYRASPNAVFSRHDGSFSVSGVSAVADELAGATVEVTATDSHGNRKKTVGIRKANAVGRLAGKLDADTMYATGAAEKLGALSGFSAGMGGTIKSLLGLVNDPLGFVKGLTGLIDLLDESGLLGMFLDAMVSSLQDKQKTNNPYAEGSALYDEYRNSWYAGYTVAFITKAIAGAQATKVIKSSTYAQKVSNFAKSTRAGKAAMRVKAPYDRGKARVATGLARATERASGPLLRRAKSAGAAYRLWRLQREGEVDTSDLSDIERDRVVRYLARHGADGAEDLRRMDDADFEALFGRLCGSGLGTQRFAGGGCTELSDRKQRAYSDAVTETDVDPSEFGARLDTTDVKDANARLAFAQTSRYGVRMASDLDDEALNQFVKLDTESQRLLVQAWRSESMDVSTADVDYVLKRMGSLDYYGERNLVQLVATTGGDGISLLRGFDDASEVQEFLTFTVDKSGYDVPSDLEDDVRNSLATSYGYNHISAEYTGRVTDDIRVLDGDERIEGVPEVLYGDPNGITNLPATPTLAYNRIKGSTYELRFARNKLRPKLDSGDTLRLDYTPDLDFSRLSDAQLEDIAKKVYGSKNDVEEVRDDLGLDSSNNKDPEFDGFKIDSDGGDVYYEAKNVKTLREEELKKKATFMFALDKLSSDVDDVRMVLYSGNEEATQQIATKIDKDWFTVRTYTVQLRPSSDRNSALSAAVVEPKEISNELKEPVTI</sequence>
<reference evidence="6 7" key="1">
    <citation type="journal article" date="2019" name="Int. J. Syst. Evol. Microbiol.">
        <title>The Global Catalogue of Microorganisms (GCM) 10K type strain sequencing project: providing services to taxonomists for standard genome sequencing and annotation.</title>
        <authorList>
            <consortium name="The Broad Institute Genomics Platform"/>
            <consortium name="The Broad Institute Genome Sequencing Center for Infectious Disease"/>
            <person name="Wu L."/>
            <person name="Ma J."/>
        </authorList>
    </citation>
    <scope>NUCLEOTIDE SEQUENCE [LARGE SCALE GENOMIC DNA]</scope>
    <source>
        <strain evidence="6 7">DT72</strain>
    </source>
</reference>
<evidence type="ECO:0000256" key="1">
    <source>
        <dbReference type="ARBA" id="ARBA00004613"/>
    </source>
</evidence>
<dbReference type="InterPro" id="IPR059100">
    <property type="entry name" value="TSP3_bac"/>
</dbReference>
<gene>
    <name evidence="6" type="ORF">ACFQJ6_03000</name>
</gene>
<dbReference type="PANTHER" id="PTHR37467:SF1">
    <property type="entry name" value="EXPORTED CALCIUM-BINDING GLYCOPROTEIN"/>
    <property type="match status" value="1"/>
</dbReference>
<dbReference type="Pfam" id="PF18884">
    <property type="entry name" value="TSP3_bac"/>
    <property type="match status" value="4"/>
</dbReference>
<organism evidence="6 7">
    <name type="scientific">Halorussus caseinilyticus</name>
    <dbReference type="NCBI Taxonomy" id="3034025"/>
    <lineage>
        <taxon>Archaea</taxon>
        <taxon>Methanobacteriati</taxon>
        <taxon>Methanobacteriota</taxon>
        <taxon>Stenosarchaea group</taxon>
        <taxon>Halobacteria</taxon>
        <taxon>Halobacteriales</taxon>
        <taxon>Haladaptataceae</taxon>
        <taxon>Halorussus</taxon>
    </lineage>
</organism>
<evidence type="ECO:0000313" key="7">
    <source>
        <dbReference type="Proteomes" id="UP001596407"/>
    </source>
</evidence>
<feature type="compositionally biased region" description="Basic and acidic residues" evidence="5">
    <location>
        <begin position="75"/>
        <end position="87"/>
    </location>
</feature>
<dbReference type="PANTHER" id="PTHR37467">
    <property type="entry name" value="EXPORTED CALCIUM-BINDING GLYCOPROTEIN-RELATED"/>
    <property type="match status" value="1"/>
</dbReference>
<feature type="region of interest" description="Disordered" evidence="5">
    <location>
        <begin position="1"/>
        <end position="87"/>
    </location>
</feature>
<proteinExistence type="predicted"/>
<feature type="compositionally biased region" description="Basic and acidic residues" evidence="5">
    <location>
        <begin position="427"/>
        <end position="438"/>
    </location>
</feature>
<evidence type="ECO:0000256" key="2">
    <source>
        <dbReference type="ARBA" id="ARBA00022525"/>
    </source>
</evidence>
<evidence type="ECO:0000256" key="4">
    <source>
        <dbReference type="ARBA" id="ARBA00022837"/>
    </source>
</evidence>
<accession>A0ABD5WFH5</accession>
<dbReference type="RefSeq" id="WP_337250858.1">
    <property type="nucleotide sequence ID" value="NZ_JBHSZH010000003.1"/>
</dbReference>
<evidence type="ECO:0000256" key="3">
    <source>
        <dbReference type="ARBA" id="ARBA00022729"/>
    </source>
</evidence>
<dbReference type="InterPro" id="IPR028974">
    <property type="entry name" value="TSP_type-3_rpt"/>
</dbReference>
<keyword evidence="3" id="KW-0732">Signal</keyword>
<keyword evidence="2" id="KW-0964">Secreted</keyword>
<dbReference type="Proteomes" id="UP001596407">
    <property type="component" value="Unassembled WGS sequence"/>
</dbReference>
<evidence type="ECO:0000256" key="5">
    <source>
        <dbReference type="SAM" id="MobiDB-lite"/>
    </source>
</evidence>
<name>A0ABD5WFH5_9EURY</name>
<keyword evidence="7" id="KW-1185">Reference proteome</keyword>
<comment type="caution">
    <text evidence="6">The sequence shown here is derived from an EMBL/GenBank/DDBJ whole genome shotgun (WGS) entry which is preliminary data.</text>
</comment>